<comment type="caution">
    <text evidence="1">The sequence shown here is derived from an EMBL/GenBank/DDBJ whole genome shotgun (WGS) entry which is preliminary data.</text>
</comment>
<dbReference type="Proteomes" id="UP000467214">
    <property type="component" value="Unassembled WGS sequence"/>
</dbReference>
<dbReference type="InterPro" id="IPR010662">
    <property type="entry name" value="RBBP9/YdeN"/>
</dbReference>
<dbReference type="Gene3D" id="3.40.50.1820">
    <property type="entry name" value="alpha/beta hydrolase"/>
    <property type="match status" value="1"/>
</dbReference>
<organism evidence="1 2">
    <name type="scientific">Craterilacuibacter sinensis</name>
    <dbReference type="NCBI Taxonomy" id="2686017"/>
    <lineage>
        <taxon>Bacteria</taxon>
        <taxon>Pseudomonadati</taxon>
        <taxon>Pseudomonadota</taxon>
        <taxon>Betaproteobacteria</taxon>
        <taxon>Neisseriales</taxon>
        <taxon>Neisseriaceae</taxon>
        <taxon>Craterilacuibacter</taxon>
    </lineage>
</organism>
<evidence type="ECO:0000313" key="2">
    <source>
        <dbReference type="Proteomes" id="UP000467214"/>
    </source>
</evidence>
<dbReference type="GO" id="GO:0016787">
    <property type="term" value="F:hydrolase activity"/>
    <property type="evidence" value="ECO:0007669"/>
    <property type="project" value="UniProtKB-KW"/>
</dbReference>
<reference evidence="1 2" key="1">
    <citation type="submission" date="2019-12" db="EMBL/GenBank/DDBJ databases">
        <title>Neisseriaceae gen. nov. sp. Genome sequencing and assembly.</title>
        <authorList>
            <person name="Liu Z."/>
            <person name="Li A."/>
        </authorList>
    </citation>
    <scope>NUCLEOTIDE SEQUENCE [LARGE SCALE GENOMIC DNA]</scope>
    <source>
        <strain evidence="1 2">B2N2-7</strain>
    </source>
</reference>
<gene>
    <name evidence="1" type="ORF">GQF02_06115</name>
</gene>
<keyword evidence="1" id="KW-0378">Hydrolase</keyword>
<dbReference type="EMBL" id="WSSB01000004">
    <property type="protein sequence ID" value="MXR36550.1"/>
    <property type="molecule type" value="Genomic_DNA"/>
</dbReference>
<dbReference type="AlphaFoldDB" id="A0A845BMC3"/>
<protein>
    <submittedName>
        <fullName evidence="1">Alpha/beta hydrolase</fullName>
    </submittedName>
</protein>
<dbReference type="Pfam" id="PF06821">
    <property type="entry name" value="Ser_hydrolase"/>
    <property type="match status" value="1"/>
</dbReference>
<sequence>MSFIEDDDVYLVTVPGWGGSGERHWQTYWEKSYPLAWRAEMPDWLQPERESWLAALTTTLASCPGQVVMAAHSLGCHNAVAWLLSRSLAERRQLKGLLLVAPPALPIAPAIASAAGVLPADAQLPAFTGFAAPWLQTLPCPAILVASRSDPFCPYDSAAMMAQAWGAQLIDAGDSGHLGDTAGLGAWQAGQKLLQQLMLG</sequence>
<dbReference type="SUPFAM" id="SSF53474">
    <property type="entry name" value="alpha/beta-Hydrolases"/>
    <property type="match status" value="1"/>
</dbReference>
<proteinExistence type="predicted"/>
<accession>A0A845BMC3</accession>
<evidence type="ECO:0000313" key="1">
    <source>
        <dbReference type="EMBL" id="MXR36550.1"/>
    </source>
</evidence>
<name>A0A845BMC3_9NEIS</name>
<dbReference type="InterPro" id="IPR029058">
    <property type="entry name" value="AB_hydrolase_fold"/>
</dbReference>
<keyword evidence="2" id="KW-1185">Reference proteome</keyword>